<reference evidence="7 8" key="1">
    <citation type="journal article" date="2015" name="Genome Biol. Evol.">
        <title>Found and Lost: The Fates of Horizontally Acquired Genes in Arthropod-Symbiotic Spiroplasma.</title>
        <authorList>
            <person name="Lo W.S."/>
            <person name="Gasparich G.E."/>
            <person name="Kuo C.H."/>
        </authorList>
    </citation>
    <scope>NUCLEOTIDE SEQUENCE [LARGE SCALE GENOMIC DNA]</scope>
    <source>
        <strain evidence="8">TDA-040725-5</strain>
    </source>
</reference>
<dbReference type="PANTHER" id="PTHR46832:SF1">
    <property type="entry name" value="5'-METHYLTHIOADENOSINE_S-ADENOSYLHOMOCYSTEINE NUCLEOSIDASE"/>
    <property type="match status" value="1"/>
</dbReference>
<dbReference type="SMR" id="A0A0H3XKW3"/>
<accession>A0A0H3XKW3</accession>
<dbReference type="SUPFAM" id="SSF53167">
    <property type="entry name" value="Purine and uridine phosphorylases"/>
    <property type="match status" value="1"/>
</dbReference>
<dbReference type="InterPro" id="IPR010049">
    <property type="entry name" value="MTA_SAH_Nsdase"/>
</dbReference>
<dbReference type="InterPro" id="IPR035994">
    <property type="entry name" value="Nucleoside_phosphorylase_sf"/>
</dbReference>
<dbReference type="InterPro" id="IPR000845">
    <property type="entry name" value="Nucleoside_phosphorylase_d"/>
</dbReference>
<dbReference type="NCBIfam" id="TIGR01704">
    <property type="entry name" value="MTA_SAH-Nsdase"/>
    <property type="match status" value="1"/>
</dbReference>
<dbReference type="GO" id="GO:0008930">
    <property type="term" value="F:methylthioadenosine nucleosidase activity"/>
    <property type="evidence" value="ECO:0007669"/>
    <property type="project" value="InterPro"/>
</dbReference>
<evidence type="ECO:0000256" key="4">
    <source>
        <dbReference type="ARBA" id="ARBA00022801"/>
    </source>
</evidence>
<dbReference type="RefSeq" id="WP_047791349.1">
    <property type="nucleotide sequence ID" value="NZ_CP011856.1"/>
</dbReference>
<reference evidence="8" key="2">
    <citation type="submission" date="2015-06" db="EMBL/GenBank/DDBJ databases">
        <title>Complete genome sequence of Spiroplasma eriocheiris TDA-040725-5 (DSM 21848).</title>
        <authorList>
            <person name="Lo W.-S."/>
            <person name="Kuo C.-H."/>
        </authorList>
    </citation>
    <scope>NUCLEOTIDE SEQUENCE [LARGE SCALE GENOMIC DNA]</scope>
    <source>
        <strain evidence="8">TDA-040725-5</strain>
    </source>
</reference>
<keyword evidence="3" id="KW-0028">Amino-acid biosynthesis</keyword>
<evidence type="ECO:0000256" key="2">
    <source>
        <dbReference type="ARBA" id="ARBA00011974"/>
    </source>
</evidence>
<dbReference type="STRING" id="315358.SERIO_v1c05350"/>
<dbReference type="CDD" id="cd09008">
    <property type="entry name" value="MTAN"/>
    <property type="match status" value="1"/>
</dbReference>
<dbReference type="GO" id="GO:0005829">
    <property type="term" value="C:cytosol"/>
    <property type="evidence" value="ECO:0007669"/>
    <property type="project" value="TreeGrafter"/>
</dbReference>
<dbReference type="GO" id="GO:0019284">
    <property type="term" value="P:L-methionine salvage from S-adenosylmethionine"/>
    <property type="evidence" value="ECO:0007669"/>
    <property type="project" value="TreeGrafter"/>
</dbReference>
<dbReference type="EMBL" id="CP011856">
    <property type="protein sequence ID" value="AKM54109.1"/>
    <property type="molecule type" value="Genomic_DNA"/>
</dbReference>
<name>A0A0H3XKW3_9MOLU</name>
<feature type="domain" description="Nucleoside phosphorylase" evidence="6">
    <location>
        <begin position="4"/>
        <end position="216"/>
    </location>
</feature>
<organism evidence="7 8">
    <name type="scientific">Spiroplasma eriocheiris</name>
    <dbReference type="NCBI Taxonomy" id="315358"/>
    <lineage>
        <taxon>Bacteria</taxon>
        <taxon>Bacillati</taxon>
        <taxon>Mycoplasmatota</taxon>
        <taxon>Mollicutes</taxon>
        <taxon>Entomoplasmatales</taxon>
        <taxon>Spiroplasmataceae</taxon>
        <taxon>Spiroplasma</taxon>
    </lineage>
</organism>
<protein>
    <recommendedName>
        <fullName evidence="2">adenosylhomocysteine nucleosidase</fullName>
        <ecNumber evidence="2">3.2.2.9</ecNumber>
    </recommendedName>
</protein>
<comment type="pathway">
    <text evidence="1">Amino-acid biosynthesis; L-methionine biosynthesis via salvage pathway; S-methyl-5-thio-alpha-D-ribose 1-phosphate from S-methyl-5'-thioadenosine (hydrolase route): step 1/2.</text>
</comment>
<evidence type="ECO:0000256" key="3">
    <source>
        <dbReference type="ARBA" id="ARBA00022605"/>
    </source>
</evidence>
<dbReference type="AlphaFoldDB" id="A0A0H3XKW3"/>
<dbReference type="Pfam" id="PF01048">
    <property type="entry name" value="PNP_UDP_1"/>
    <property type="match status" value="1"/>
</dbReference>
<dbReference type="PANTHER" id="PTHR46832">
    <property type="entry name" value="5'-METHYLTHIOADENOSINE/S-ADENOSYLHOMOCYSTEINE NUCLEOSIDASE"/>
    <property type="match status" value="1"/>
</dbReference>
<dbReference type="KEGG" id="seri:SERIO_v1c05350"/>
<evidence type="ECO:0000313" key="8">
    <source>
        <dbReference type="Proteomes" id="UP000035661"/>
    </source>
</evidence>
<proteinExistence type="predicted"/>
<keyword evidence="5" id="KW-0486">Methionine biosynthesis</keyword>
<evidence type="ECO:0000256" key="1">
    <source>
        <dbReference type="ARBA" id="ARBA00004945"/>
    </source>
</evidence>
<keyword evidence="4" id="KW-0378">Hydrolase</keyword>
<dbReference type="Gene3D" id="3.40.50.1580">
    <property type="entry name" value="Nucleoside phosphorylase domain"/>
    <property type="match status" value="1"/>
</dbReference>
<evidence type="ECO:0000256" key="5">
    <source>
        <dbReference type="ARBA" id="ARBA00023167"/>
    </source>
</evidence>
<dbReference type="UniPathway" id="UPA00904">
    <property type="reaction ID" value="UER00871"/>
</dbReference>
<sequence>MNLVIGAMQEEMQVLLDTIKPSEIIKYDHIKLFQKGTWLFAISQIGQVNAAIALTTLINDYAIKNIYNIGTVGSLKPEYKIFELLIVEKALYTYADASEFGYQKGQIPQEPPFFTSDHQLINQITKDDENLRKVVLGTSDIFIDQQHHFEYFQTNFNNLIDIVDMEGTAFFQTAYKFNIPMLSIKVISDYLHNPTASTSQFKENLKYASILIKDFVLQLMQI</sequence>
<dbReference type="EC" id="3.2.2.9" evidence="2"/>
<evidence type="ECO:0000313" key="7">
    <source>
        <dbReference type="EMBL" id="AKM54109.1"/>
    </source>
</evidence>
<keyword evidence="8" id="KW-1185">Reference proteome</keyword>
<evidence type="ECO:0000259" key="6">
    <source>
        <dbReference type="Pfam" id="PF01048"/>
    </source>
</evidence>
<dbReference type="GO" id="GO:0019509">
    <property type="term" value="P:L-methionine salvage from methylthioadenosine"/>
    <property type="evidence" value="ECO:0007669"/>
    <property type="project" value="UniProtKB-UniPathway"/>
</dbReference>
<dbReference type="PATRIC" id="fig|743698.3.peg.534"/>
<dbReference type="GO" id="GO:0009164">
    <property type="term" value="P:nucleoside catabolic process"/>
    <property type="evidence" value="ECO:0007669"/>
    <property type="project" value="InterPro"/>
</dbReference>
<gene>
    <name evidence="7" type="primary">mtn</name>
    <name evidence="7" type="ORF">SERIO_v1c05350</name>
</gene>
<dbReference type="Proteomes" id="UP000035661">
    <property type="component" value="Chromosome"/>
</dbReference>
<dbReference type="GO" id="GO:0008782">
    <property type="term" value="F:adenosylhomocysteine nucleosidase activity"/>
    <property type="evidence" value="ECO:0007669"/>
    <property type="project" value="UniProtKB-EC"/>
</dbReference>